<evidence type="ECO:0000256" key="1">
    <source>
        <dbReference type="SAM" id="MobiDB-lite"/>
    </source>
</evidence>
<gene>
    <name evidence="2" type="ORF">OSB52_09445</name>
</gene>
<comment type="caution">
    <text evidence="2">The sequence shown here is derived from an EMBL/GenBank/DDBJ whole genome shotgun (WGS) entry which is preliminary data.</text>
</comment>
<feature type="compositionally biased region" description="Basic and acidic residues" evidence="1">
    <location>
        <begin position="15"/>
        <end position="26"/>
    </location>
</feature>
<name>A0A9X3D631_9ACTN</name>
<dbReference type="AlphaFoldDB" id="A0A9X3D631"/>
<feature type="compositionally biased region" description="Low complexity" evidence="1">
    <location>
        <begin position="27"/>
        <end position="39"/>
    </location>
</feature>
<evidence type="ECO:0000313" key="2">
    <source>
        <dbReference type="EMBL" id="MCX2964312.1"/>
    </source>
</evidence>
<feature type="region of interest" description="Disordered" evidence="1">
    <location>
        <begin position="1"/>
        <end position="50"/>
    </location>
</feature>
<protein>
    <submittedName>
        <fullName evidence="2">Uncharacterized protein</fullName>
    </submittedName>
</protein>
<sequence>MPADLGVTGMSRLAATRESHVPHADDAGPSSSTSGSGPADDVRVGGPDLL</sequence>
<dbReference type="RefSeq" id="WP_235724233.1">
    <property type="nucleotide sequence ID" value="NZ_JAPKFM010000007.1"/>
</dbReference>
<proteinExistence type="predicted"/>
<keyword evidence="3" id="KW-1185">Reference proteome</keyword>
<reference evidence="2" key="1">
    <citation type="submission" date="2022-10" db="EMBL/GenBank/DDBJ databases">
        <title>WGS of marine actinomycetes from Thailand.</title>
        <authorList>
            <person name="Thawai C."/>
        </authorList>
    </citation>
    <scope>NUCLEOTIDE SEQUENCE</scope>
    <source>
        <strain evidence="2">SW21</strain>
    </source>
</reference>
<evidence type="ECO:0000313" key="3">
    <source>
        <dbReference type="Proteomes" id="UP001143347"/>
    </source>
</evidence>
<dbReference type="Proteomes" id="UP001143347">
    <property type="component" value="Unassembled WGS sequence"/>
</dbReference>
<dbReference type="EMBL" id="JAPKFM010000007">
    <property type="protein sequence ID" value="MCX2964312.1"/>
    <property type="molecule type" value="Genomic_DNA"/>
</dbReference>
<accession>A0A9X3D631</accession>
<organism evidence="2 3">
    <name type="scientific">Gordonia aquimaris</name>
    <dbReference type="NCBI Taxonomy" id="2984863"/>
    <lineage>
        <taxon>Bacteria</taxon>
        <taxon>Bacillati</taxon>
        <taxon>Actinomycetota</taxon>
        <taxon>Actinomycetes</taxon>
        <taxon>Mycobacteriales</taxon>
        <taxon>Gordoniaceae</taxon>
        <taxon>Gordonia</taxon>
    </lineage>
</organism>